<dbReference type="InterPro" id="IPR003439">
    <property type="entry name" value="ABC_transporter-like_ATP-bd"/>
</dbReference>
<dbReference type="PROSITE" id="PS00211">
    <property type="entry name" value="ABC_TRANSPORTER_1"/>
    <property type="match status" value="1"/>
</dbReference>
<reference evidence="6 7" key="1">
    <citation type="submission" date="2020-10" db="EMBL/GenBank/DDBJ databases">
        <title>Aquamicrobium zhengzhouensis sp. nov., a exopolysaccharide producing bacterium isolated from farmland soil.</title>
        <authorList>
            <person name="Wang X."/>
        </authorList>
    </citation>
    <scope>NUCLEOTIDE SEQUENCE [LARGE SCALE GENOMIC DNA]</scope>
    <source>
        <strain evidence="7">cd-1</strain>
    </source>
</reference>
<evidence type="ECO:0000256" key="1">
    <source>
        <dbReference type="ARBA" id="ARBA00005417"/>
    </source>
</evidence>
<evidence type="ECO:0000256" key="2">
    <source>
        <dbReference type="ARBA" id="ARBA00022448"/>
    </source>
</evidence>
<gene>
    <name evidence="6" type="ORF">IOD40_02830</name>
</gene>
<name>A0ABS0S8K5_9HYPH</name>
<evidence type="ECO:0000313" key="7">
    <source>
        <dbReference type="Proteomes" id="UP000601789"/>
    </source>
</evidence>
<dbReference type="RefSeq" id="WP_198474043.1">
    <property type="nucleotide sequence ID" value="NZ_JADGMQ010000001.1"/>
</dbReference>
<dbReference type="PANTHER" id="PTHR24220">
    <property type="entry name" value="IMPORT ATP-BINDING PROTEIN"/>
    <property type="match status" value="1"/>
</dbReference>
<sequence length="237" mass="25786">MTAASNPPLLSFEKVWKTYGAGEARVDALAGVDLTIRRGEFVAIMGPSGSGKSTSMNIIGCLDTPTDGTYRFLGVDAGRLDRTRRAVLRNRYIGFVFQGYNLLPRTTAAENVELPLIYRGVSARERRGLAMKALADVGLKGRENHTPAELSGGQQQRVAIARAIVSNPTLLVADEPTGNLDTARSHEIMNLMTRLNREQGLTIVLVTHESDIADYAQRTISFLDGNIASDRLNREAA</sequence>
<dbReference type="InterPro" id="IPR003593">
    <property type="entry name" value="AAA+_ATPase"/>
</dbReference>
<dbReference type="InterPro" id="IPR027417">
    <property type="entry name" value="P-loop_NTPase"/>
</dbReference>
<dbReference type="EMBL" id="JADGMQ010000001">
    <property type="protein sequence ID" value="MBI1619602.1"/>
    <property type="molecule type" value="Genomic_DNA"/>
</dbReference>
<evidence type="ECO:0000259" key="5">
    <source>
        <dbReference type="PROSITE" id="PS50893"/>
    </source>
</evidence>
<dbReference type="InterPro" id="IPR017911">
    <property type="entry name" value="MacB-like_ATP-bd"/>
</dbReference>
<dbReference type="InterPro" id="IPR017871">
    <property type="entry name" value="ABC_transporter-like_CS"/>
</dbReference>
<keyword evidence="4 6" id="KW-0067">ATP-binding</keyword>
<dbReference type="PROSITE" id="PS50893">
    <property type="entry name" value="ABC_TRANSPORTER_2"/>
    <property type="match status" value="1"/>
</dbReference>
<comment type="similarity">
    <text evidence="1">Belongs to the ABC transporter superfamily.</text>
</comment>
<dbReference type="Pfam" id="PF00005">
    <property type="entry name" value="ABC_tran"/>
    <property type="match status" value="1"/>
</dbReference>
<comment type="caution">
    <text evidence="6">The sequence shown here is derived from an EMBL/GenBank/DDBJ whole genome shotgun (WGS) entry which is preliminary data.</text>
</comment>
<keyword evidence="7" id="KW-1185">Reference proteome</keyword>
<proteinExistence type="inferred from homology"/>
<dbReference type="CDD" id="cd03255">
    <property type="entry name" value="ABC_MJ0796_LolCDE_FtsE"/>
    <property type="match status" value="1"/>
</dbReference>
<dbReference type="SUPFAM" id="SSF52540">
    <property type="entry name" value="P-loop containing nucleoside triphosphate hydrolases"/>
    <property type="match status" value="1"/>
</dbReference>
<keyword evidence="2" id="KW-0813">Transport</keyword>
<evidence type="ECO:0000256" key="4">
    <source>
        <dbReference type="ARBA" id="ARBA00022840"/>
    </source>
</evidence>
<dbReference type="GO" id="GO:0005524">
    <property type="term" value="F:ATP binding"/>
    <property type="evidence" value="ECO:0007669"/>
    <property type="project" value="UniProtKB-KW"/>
</dbReference>
<dbReference type="SMART" id="SM00382">
    <property type="entry name" value="AAA"/>
    <property type="match status" value="1"/>
</dbReference>
<dbReference type="Gene3D" id="3.40.50.300">
    <property type="entry name" value="P-loop containing nucleotide triphosphate hydrolases"/>
    <property type="match status" value="1"/>
</dbReference>
<evidence type="ECO:0000256" key="3">
    <source>
        <dbReference type="ARBA" id="ARBA00022741"/>
    </source>
</evidence>
<feature type="domain" description="ABC transporter" evidence="5">
    <location>
        <begin position="10"/>
        <end position="236"/>
    </location>
</feature>
<evidence type="ECO:0000313" key="6">
    <source>
        <dbReference type="EMBL" id="MBI1619602.1"/>
    </source>
</evidence>
<dbReference type="Proteomes" id="UP000601789">
    <property type="component" value="Unassembled WGS sequence"/>
</dbReference>
<dbReference type="PANTHER" id="PTHR24220:SF86">
    <property type="entry name" value="ABC TRANSPORTER ABCH.1"/>
    <property type="match status" value="1"/>
</dbReference>
<dbReference type="InterPro" id="IPR015854">
    <property type="entry name" value="ABC_transpr_LolD-like"/>
</dbReference>
<organism evidence="6 7">
    <name type="scientific">Aquamicrobium zhengzhouense</name>
    <dbReference type="NCBI Taxonomy" id="2781738"/>
    <lineage>
        <taxon>Bacteria</taxon>
        <taxon>Pseudomonadati</taxon>
        <taxon>Pseudomonadota</taxon>
        <taxon>Alphaproteobacteria</taxon>
        <taxon>Hyphomicrobiales</taxon>
        <taxon>Phyllobacteriaceae</taxon>
        <taxon>Aquamicrobium</taxon>
    </lineage>
</organism>
<keyword evidence="3" id="KW-0547">Nucleotide-binding</keyword>
<protein>
    <submittedName>
        <fullName evidence="6">ABC transporter ATP-binding protein</fullName>
    </submittedName>
</protein>
<accession>A0ABS0S8K5</accession>